<dbReference type="Proteomes" id="UP000325434">
    <property type="component" value="Unassembled WGS sequence"/>
</dbReference>
<proteinExistence type="predicted"/>
<feature type="region of interest" description="Disordered" evidence="1">
    <location>
        <begin position="1"/>
        <end position="23"/>
    </location>
</feature>
<gene>
    <name evidence="2" type="ORF">BDV35DRAFT_350211</name>
</gene>
<evidence type="ECO:0000313" key="2">
    <source>
        <dbReference type="EMBL" id="KAB8247783.1"/>
    </source>
</evidence>
<accession>A0A5N6H5B3</accession>
<reference evidence="2" key="1">
    <citation type="submission" date="2019-04" db="EMBL/GenBank/DDBJ databases">
        <title>Friends and foes A comparative genomics study of 23 Aspergillus species from section Flavi.</title>
        <authorList>
            <consortium name="DOE Joint Genome Institute"/>
            <person name="Kjaerbolling I."/>
            <person name="Vesth T."/>
            <person name="Frisvad J.C."/>
            <person name="Nybo J.L."/>
            <person name="Theobald S."/>
            <person name="Kildgaard S."/>
            <person name="Isbrandt T."/>
            <person name="Kuo A."/>
            <person name="Sato A."/>
            <person name="Lyhne E.K."/>
            <person name="Kogle M.E."/>
            <person name="Wiebenga A."/>
            <person name="Kun R.S."/>
            <person name="Lubbers R.J."/>
            <person name="Makela M.R."/>
            <person name="Barry K."/>
            <person name="Chovatia M."/>
            <person name="Clum A."/>
            <person name="Daum C."/>
            <person name="Haridas S."/>
            <person name="He G."/>
            <person name="LaButti K."/>
            <person name="Lipzen A."/>
            <person name="Mondo S."/>
            <person name="Riley R."/>
            <person name="Salamov A."/>
            <person name="Simmons B.A."/>
            <person name="Magnuson J.K."/>
            <person name="Henrissat B."/>
            <person name="Mortensen U.H."/>
            <person name="Larsen T.O."/>
            <person name="Devries R.P."/>
            <person name="Grigoriev I.V."/>
            <person name="Machida M."/>
            <person name="Baker S.E."/>
            <person name="Andersen M.R."/>
        </authorList>
    </citation>
    <scope>NUCLEOTIDE SEQUENCE [LARGE SCALE GENOMIC DNA]</scope>
    <source>
        <strain evidence="2">CBS 121.62</strain>
    </source>
</reference>
<evidence type="ECO:0000256" key="1">
    <source>
        <dbReference type="SAM" id="MobiDB-lite"/>
    </source>
</evidence>
<sequence length="125" mass="14162">MRQMSRQAHNPFHESNSPQDEPCSPCASLMGSADVLARDFGRHRWAQQWFDRKEIRFKNKGLVPGSTFKAFSFGVSHLSKYMCGVTLYGVQTSEAEAYRTMLSWAILVGESISSSVLAVSTWYCW</sequence>
<dbReference type="EMBL" id="ML734586">
    <property type="protein sequence ID" value="KAB8247783.1"/>
    <property type="molecule type" value="Genomic_DNA"/>
</dbReference>
<protein>
    <submittedName>
        <fullName evidence="2">Uncharacterized protein</fullName>
    </submittedName>
</protein>
<name>A0A5N6H5B3_ASPFL</name>
<feature type="compositionally biased region" description="Polar residues" evidence="1">
    <location>
        <begin position="1"/>
        <end position="19"/>
    </location>
</feature>
<dbReference type="AlphaFoldDB" id="A0A5N6H5B3"/>
<organism evidence="2">
    <name type="scientific">Aspergillus flavus</name>
    <dbReference type="NCBI Taxonomy" id="5059"/>
    <lineage>
        <taxon>Eukaryota</taxon>
        <taxon>Fungi</taxon>
        <taxon>Dikarya</taxon>
        <taxon>Ascomycota</taxon>
        <taxon>Pezizomycotina</taxon>
        <taxon>Eurotiomycetes</taxon>
        <taxon>Eurotiomycetidae</taxon>
        <taxon>Eurotiales</taxon>
        <taxon>Aspergillaceae</taxon>
        <taxon>Aspergillus</taxon>
        <taxon>Aspergillus subgen. Circumdati</taxon>
    </lineage>
</organism>